<dbReference type="Proteomes" id="UP000547209">
    <property type="component" value="Unassembled WGS sequence"/>
</dbReference>
<evidence type="ECO:0000313" key="4">
    <source>
        <dbReference type="EMBL" id="MBB6674842.1"/>
    </source>
</evidence>
<dbReference type="EMBL" id="JACJVP010000055">
    <property type="protein sequence ID" value="MBB6674842.1"/>
    <property type="molecule type" value="Genomic_DNA"/>
</dbReference>
<evidence type="ECO:0000256" key="2">
    <source>
        <dbReference type="PROSITE-ProRule" id="PRU00335"/>
    </source>
</evidence>
<evidence type="ECO:0000259" key="3">
    <source>
        <dbReference type="PROSITE" id="PS50977"/>
    </source>
</evidence>
<keyword evidence="5" id="KW-1185">Reference proteome</keyword>
<feature type="domain" description="HTH tetR-type" evidence="3">
    <location>
        <begin position="15"/>
        <end position="75"/>
    </location>
</feature>
<organism evidence="4 5">
    <name type="scientific">Cohnella nanjingensis</name>
    <dbReference type="NCBI Taxonomy" id="1387779"/>
    <lineage>
        <taxon>Bacteria</taxon>
        <taxon>Bacillati</taxon>
        <taxon>Bacillota</taxon>
        <taxon>Bacilli</taxon>
        <taxon>Bacillales</taxon>
        <taxon>Paenibacillaceae</taxon>
        <taxon>Cohnella</taxon>
    </lineage>
</organism>
<dbReference type="InterPro" id="IPR001647">
    <property type="entry name" value="HTH_TetR"/>
</dbReference>
<keyword evidence="1 2" id="KW-0238">DNA-binding</keyword>
<accession>A0A7X0VI48</accession>
<sequence>MYTKETAPKADLRVKRTRKLLWESLMSLLESRPFDAITVNEICERAMVHRTTFYKHFEDKIHLMSHGLQEISLRYAEESYEDRIRRPIQMFQKLGHLKQFRSLLQAVNDNPALKDVMHRQGAELLKTDLLELQKEGRPFAVPIEVIAEFYTGAVAGLGSWWLLNDMPVSAEQMDEYLARLIHPEIFFPGQAADCRCEE</sequence>
<dbReference type="PROSITE" id="PS50977">
    <property type="entry name" value="HTH_TETR_2"/>
    <property type="match status" value="1"/>
</dbReference>
<gene>
    <name evidence="4" type="ORF">H7C19_29605</name>
</gene>
<evidence type="ECO:0000256" key="1">
    <source>
        <dbReference type="ARBA" id="ARBA00023125"/>
    </source>
</evidence>
<dbReference type="SUPFAM" id="SSF46689">
    <property type="entry name" value="Homeodomain-like"/>
    <property type="match status" value="1"/>
</dbReference>
<dbReference type="InterPro" id="IPR009057">
    <property type="entry name" value="Homeodomain-like_sf"/>
</dbReference>
<dbReference type="InterPro" id="IPR050624">
    <property type="entry name" value="HTH-type_Tx_Regulator"/>
</dbReference>
<dbReference type="AlphaFoldDB" id="A0A7X0VI48"/>
<protein>
    <submittedName>
        <fullName evidence="4">TetR/AcrR family transcriptional regulator</fullName>
    </submittedName>
</protein>
<evidence type="ECO:0000313" key="5">
    <source>
        <dbReference type="Proteomes" id="UP000547209"/>
    </source>
</evidence>
<dbReference type="Gene3D" id="1.10.357.10">
    <property type="entry name" value="Tetracycline Repressor, domain 2"/>
    <property type="match status" value="1"/>
</dbReference>
<feature type="DNA-binding region" description="H-T-H motif" evidence="2">
    <location>
        <begin position="38"/>
        <end position="57"/>
    </location>
</feature>
<dbReference type="GO" id="GO:0003677">
    <property type="term" value="F:DNA binding"/>
    <property type="evidence" value="ECO:0007669"/>
    <property type="project" value="UniProtKB-UniRule"/>
</dbReference>
<reference evidence="4 5" key="1">
    <citation type="submission" date="2020-08" db="EMBL/GenBank/DDBJ databases">
        <title>Cohnella phylogeny.</title>
        <authorList>
            <person name="Dunlap C."/>
        </authorList>
    </citation>
    <scope>NUCLEOTIDE SEQUENCE [LARGE SCALE GENOMIC DNA]</scope>
    <source>
        <strain evidence="4 5">DSM 28246</strain>
    </source>
</reference>
<dbReference type="Pfam" id="PF14278">
    <property type="entry name" value="TetR_C_8"/>
    <property type="match status" value="1"/>
</dbReference>
<dbReference type="PANTHER" id="PTHR43479:SF16">
    <property type="entry name" value="HTH TETR-TYPE DOMAIN-CONTAINING PROTEIN"/>
    <property type="match status" value="1"/>
</dbReference>
<proteinExistence type="predicted"/>
<name>A0A7X0VI48_9BACL</name>
<dbReference type="RefSeq" id="WP_185672700.1">
    <property type="nucleotide sequence ID" value="NZ_JACJVP010000055.1"/>
</dbReference>
<dbReference type="Pfam" id="PF00440">
    <property type="entry name" value="TetR_N"/>
    <property type="match status" value="1"/>
</dbReference>
<dbReference type="PANTHER" id="PTHR43479">
    <property type="entry name" value="ACREF/ENVCD OPERON REPRESSOR-RELATED"/>
    <property type="match status" value="1"/>
</dbReference>
<comment type="caution">
    <text evidence="4">The sequence shown here is derived from an EMBL/GenBank/DDBJ whole genome shotgun (WGS) entry which is preliminary data.</text>
</comment>
<dbReference type="InterPro" id="IPR039532">
    <property type="entry name" value="TetR_C_Firmicutes"/>
</dbReference>